<name>A0ACB7T7E9_HYAAI</name>
<reference evidence="1" key="1">
    <citation type="submission" date="2020-05" db="EMBL/GenBank/DDBJ databases">
        <title>Large-scale comparative analyses of tick genomes elucidate their genetic diversity and vector capacities.</title>
        <authorList>
            <person name="Jia N."/>
            <person name="Wang J."/>
            <person name="Shi W."/>
            <person name="Du L."/>
            <person name="Sun Y."/>
            <person name="Zhan W."/>
            <person name="Jiang J."/>
            <person name="Wang Q."/>
            <person name="Zhang B."/>
            <person name="Ji P."/>
            <person name="Sakyi L.B."/>
            <person name="Cui X."/>
            <person name="Yuan T."/>
            <person name="Jiang B."/>
            <person name="Yang W."/>
            <person name="Lam T.T.-Y."/>
            <person name="Chang Q."/>
            <person name="Ding S."/>
            <person name="Wang X."/>
            <person name="Zhu J."/>
            <person name="Ruan X."/>
            <person name="Zhao L."/>
            <person name="Wei J."/>
            <person name="Que T."/>
            <person name="Du C."/>
            <person name="Cheng J."/>
            <person name="Dai P."/>
            <person name="Han X."/>
            <person name="Huang E."/>
            <person name="Gao Y."/>
            <person name="Liu J."/>
            <person name="Shao H."/>
            <person name="Ye R."/>
            <person name="Li L."/>
            <person name="Wei W."/>
            <person name="Wang X."/>
            <person name="Wang C."/>
            <person name="Yang T."/>
            <person name="Huo Q."/>
            <person name="Li W."/>
            <person name="Guo W."/>
            <person name="Chen H."/>
            <person name="Zhou L."/>
            <person name="Ni X."/>
            <person name="Tian J."/>
            <person name="Zhou Y."/>
            <person name="Sheng Y."/>
            <person name="Liu T."/>
            <person name="Pan Y."/>
            <person name="Xia L."/>
            <person name="Li J."/>
            <person name="Zhao F."/>
            <person name="Cao W."/>
        </authorList>
    </citation>
    <scope>NUCLEOTIDE SEQUENCE</scope>
    <source>
        <strain evidence="1">Hyas-2018</strain>
    </source>
</reference>
<organism evidence="1 2">
    <name type="scientific">Hyalomma asiaticum</name>
    <name type="common">Tick</name>
    <dbReference type="NCBI Taxonomy" id="266040"/>
    <lineage>
        <taxon>Eukaryota</taxon>
        <taxon>Metazoa</taxon>
        <taxon>Ecdysozoa</taxon>
        <taxon>Arthropoda</taxon>
        <taxon>Chelicerata</taxon>
        <taxon>Arachnida</taxon>
        <taxon>Acari</taxon>
        <taxon>Parasitiformes</taxon>
        <taxon>Ixodida</taxon>
        <taxon>Ixodoidea</taxon>
        <taxon>Ixodidae</taxon>
        <taxon>Hyalomminae</taxon>
        <taxon>Hyalomma</taxon>
    </lineage>
</organism>
<sequence length="606" mass="68319">MHSHVIMAFAAVLCSFSAVLASVLLIVVYIAATQPKVRATCDSSDCENHVSALGLTRIHGEDPCEDFGRFVCSGWRHKYKVTTGTVVQEVLADWLYRTAELTTSNGTGGTISKRAHDLMVACATKADDYASALSSLKGFMAARGFAWPENDFRVGPEEYVKLLQLLVDLDVNWALPLWFHIERSSFNGTQGRTFVITSSFMASLWQYINKKVIHYRGAYDWYLHLFELGVFRGDVSATPTFYSFLKQSADLQMTVLEALGDADQSSVYRPQLIRLGSMPTTATKLTPVVWMNVLSKVYSSETPVTASDFLLATNERLMAAIEKLFGVFSAQTLWFHTTWWFLQNVGTFSSSVMPAIVATIDFGKLGSVLNTVYCVFQMELTFDELYGSTDNFSYNFFSHWYHSRLALQKSRGSSLYEEAMKTYRVKYNRLFEYKFIQNILSASVASLRPPLYYPDGTSGMIYGGVGFLFAKELIDALSLMILRPVQNESTLRTATSWRLWEAFSCPEPHDRGQILPTLPALDIAYSAYRRYHDPTKDLPLRGLDSYTPEQIFFLTFCHATCTIEAHTGVQHSPECSMAVRNFEPFARAFSCLPDSGMNPTNKCRYF</sequence>
<evidence type="ECO:0000313" key="1">
    <source>
        <dbReference type="EMBL" id="KAH6942863.1"/>
    </source>
</evidence>
<comment type="caution">
    <text evidence="1">The sequence shown here is derived from an EMBL/GenBank/DDBJ whole genome shotgun (WGS) entry which is preliminary data.</text>
</comment>
<protein>
    <submittedName>
        <fullName evidence="1">Uncharacterized protein</fullName>
    </submittedName>
</protein>
<accession>A0ACB7T7E9</accession>
<keyword evidence="2" id="KW-1185">Reference proteome</keyword>
<dbReference type="Proteomes" id="UP000821845">
    <property type="component" value="Chromosome 10"/>
</dbReference>
<evidence type="ECO:0000313" key="2">
    <source>
        <dbReference type="Proteomes" id="UP000821845"/>
    </source>
</evidence>
<dbReference type="EMBL" id="CM023490">
    <property type="protein sequence ID" value="KAH6942863.1"/>
    <property type="molecule type" value="Genomic_DNA"/>
</dbReference>
<gene>
    <name evidence="1" type="ORF">HPB50_011375</name>
</gene>
<proteinExistence type="predicted"/>